<protein>
    <submittedName>
        <fullName evidence="1">(northern house mosquito) hypothetical protein</fullName>
    </submittedName>
</protein>
<evidence type="ECO:0000313" key="1">
    <source>
        <dbReference type="EMBL" id="CAG6454420.1"/>
    </source>
</evidence>
<organism evidence="1">
    <name type="scientific">Culex pipiens</name>
    <name type="common">House mosquito</name>
    <dbReference type="NCBI Taxonomy" id="7175"/>
    <lineage>
        <taxon>Eukaryota</taxon>
        <taxon>Metazoa</taxon>
        <taxon>Ecdysozoa</taxon>
        <taxon>Arthropoda</taxon>
        <taxon>Hexapoda</taxon>
        <taxon>Insecta</taxon>
        <taxon>Pterygota</taxon>
        <taxon>Neoptera</taxon>
        <taxon>Endopterygota</taxon>
        <taxon>Diptera</taxon>
        <taxon>Nematocera</taxon>
        <taxon>Culicoidea</taxon>
        <taxon>Culicidae</taxon>
        <taxon>Culicinae</taxon>
        <taxon>Culicini</taxon>
        <taxon>Culex</taxon>
        <taxon>Culex</taxon>
    </lineage>
</organism>
<dbReference type="EMBL" id="HBUE01026004">
    <property type="protein sequence ID" value="CAG6454420.1"/>
    <property type="molecule type" value="Transcribed_RNA"/>
</dbReference>
<reference evidence="1" key="1">
    <citation type="submission" date="2021-05" db="EMBL/GenBank/DDBJ databases">
        <authorList>
            <person name="Alioto T."/>
            <person name="Alioto T."/>
            <person name="Gomez Garrido J."/>
        </authorList>
    </citation>
    <scope>NUCLEOTIDE SEQUENCE</scope>
</reference>
<name>A0A8D8AEV5_CULPI</name>
<sequence length="126" mass="14756">MFFVVFNFLRINFAPLYLLTKCNFVCLSKGSLSRFRNYRSLRAHNSPGLIHTVMPLNNVLSHRSRTSPYRFCCFNKFHISLITPKIPVQQQVEEKPKTFSALPKDKNTPKTMWRELKLRGRKAGTH</sequence>
<accession>A0A8D8AEV5</accession>
<dbReference type="AlphaFoldDB" id="A0A8D8AEV5"/>
<proteinExistence type="predicted"/>